<keyword evidence="1" id="KW-0732">Signal</keyword>
<dbReference type="RefSeq" id="WP_110667397.1">
    <property type="nucleotide sequence ID" value="NZ_PYBW01000027.1"/>
</dbReference>
<evidence type="ECO:0008006" key="4">
    <source>
        <dbReference type="Google" id="ProtNLM"/>
    </source>
</evidence>
<organism evidence="2 3">
    <name type="scientific">Streptomyces tateyamensis</name>
    <dbReference type="NCBI Taxonomy" id="565073"/>
    <lineage>
        <taxon>Bacteria</taxon>
        <taxon>Bacillati</taxon>
        <taxon>Actinomycetota</taxon>
        <taxon>Actinomycetes</taxon>
        <taxon>Kitasatosporales</taxon>
        <taxon>Streptomycetaceae</taxon>
        <taxon>Streptomyces</taxon>
    </lineage>
</organism>
<dbReference type="OrthoDB" id="2791077at2"/>
<feature type="signal peptide" evidence="1">
    <location>
        <begin position="1"/>
        <end position="27"/>
    </location>
</feature>
<protein>
    <recommendedName>
        <fullName evidence="4">PA14 domain-containing protein</fullName>
    </recommendedName>
</protein>
<comment type="caution">
    <text evidence="2">The sequence shown here is derived from an EMBL/GenBank/DDBJ whole genome shotgun (WGS) entry which is preliminary data.</text>
</comment>
<keyword evidence="3" id="KW-1185">Reference proteome</keyword>
<evidence type="ECO:0000313" key="2">
    <source>
        <dbReference type="EMBL" id="PYC83789.1"/>
    </source>
</evidence>
<reference evidence="2 3" key="1">
    <citation type="submission" date="2018-03" db="EMBL/GenBank/DDBJ databases">
        <title>Bioinformatic expansion and discovery of thiopeptide antibiotics.</title>
        <authorList>
            <person name="Schwalen C.J."/>
            <person name="Hudson G.A."/>
            <person name="Mitchell D.A."/>
        </authorList>
    </citation>
    <scope>NUCLEOTIDE SEQUENCE [LARGE SCALE GENOMIC DNA]</scope>
    <source>
        <strain evidence="2 3">ATCC 21389</strain>
    </source>
</reference>
<evidence type="ECO:0000256" key="1">
    <source>
        <dbReference type="SAM" id="SignalP"/>
    </source>
</evidence>
<evidence type="ECO:0000313" key="3">
    <source>
        <dbReference type="Proteomes" id="UP000248039"/>
    </source>
</evidence>
<accession>A0A2V4NFB1</accession>
<dbReference type="EMBL" id="PYBW01000027">
    <property type="protein sequence ID" value="PYC83789.1"/>
    <property type="molecule type" value="Genomic_DNA"/>
</dbReference>
<sequence>MRQRTLAALAAVGAIVMATVMPSTAFAAGSGTSTVVWDDFSNGFQSSGTGAKWFTVPTGNLPGGDGIPTTSAAGLSVVPTGTNPATGQPAFVYTTGQQTAGGSGSRDQLKFVTMTTHTSSAGYPGFDAPAGGSVSCDTDMAVRTTGTGRNPFGIDSYTAAGDPRLGSGVAMATDSETSSIFDFFVTNTTVYAFYERLRMPNTSYASYSYAVPVAQRWPGRSDHFKVTLDRDAGKVTWLLDGSPVLSVDKIGTRALPRQYMLLDHGGTEQQVFPRQLNCGVGMFTLLDGAGSDGRGLVQLDSSPNYYYSTQQGRPTAQTFADPGSQPQDRLWGQGVDLTVHSVSVQTQTP</sequence>
<proteinExistence type="predicted"/>
<dbReference type="Pfam" id="PF19559">
    <property type="entry name" value="DUF6081"/>
    <property type="match status" value="1"/>
</dbReference>
<dbReference type="Proteomes" id="UP000248039">
    <property type="component" value="Unassembled WGS sequence"/>
</dbReference>
<feature type="chain" id="PRO_5016172171" description="PA14 domain-containing protein" evidence="1">
    <location>
        <begin position="28"/>
        <end position="349"/>
    </location>
</feature>
<dbReference type="AlphaFoldDB" id="A0A2V4NFB1"/>
<name>A0A2V4NFB1_9ACTN</name>
<dbReference type="InterPro" id="IPR045727">
    <property type="entry name" value="DUF6081"/>
</dbReference>
<gene>
    <name evidence="2" type="ORF">C7C46_08565</name>
</gene>